<dbReference type="PROSITE" id="PS00061">
    <property type="entry name" value="ADH_SHORT"/>
    <property type="match status" value="1"/>
</dbReference>
<comment type="similarity">
    <text evidence="1 3">Belongs to the short-chain dehydrogenases/reductases (SDR) family.</text>
</comment>
<dbReference type="SUPFAM" id="SSF51735">
    <property type="entry name" value="NAD(P)-binding Rossmann-fold domains"/>
    <property type="match status" value="1"/>
</dbReference>
<dbReference type="InterPro" id="IPR002347">
    <property type="entry name" value="SDR_fam"/>
</dbReference>
<dbReference type="CDD" id="cd05374">
    <property type="entry name" value="17beta-HSD-like_SDR_c"/>
    <property type="match status" value="1"/>
</dbReference>
<reference evidence="4 5" key="1">
    <citation type="submission" date="2024-05" db="EMBL/GenBank/DDBJ databases">
        <authorList>
            <person name="Park S."/>
        </authorList>
    </citation>
    <scope>NUCLEOTIDE SEQUENCE [LARGE SCALE GENOMIC DNA]</scope>
    <source>
        <strain evidence="4 5">DGU5</strain>
    </source>
</reference>
<dbReference type="Pfam" id="PF00106">
    <property type="entry name" value="adh_short"/>
    <property type="match status" value="1"/>
</dbReference>
<evidence type="ECO:0000256" key="2">
    <source>
        <dbReference type="ARBA" id="ARBA00023002"/>
    </source>
</evidence>
<accession>A0ABV0D0T7</accession>
<evidence type="ECO:0000256" key="3">
    <source>
        <dbReference type="RuleBase" id="RU000363"/>
    </source>
</evidence>
<dbReference type="PANTHER" id="PTHR44169:SF6">
    <property type="entry name" value="NADPH-DEPENDENT 1-ACYLDIHYDROXYACETONE PHOSPHATE REDUCTASE"/>
    <property type="match status" value="1"/>
</dbReference>
<name>A0ABV0D0T7_9SPHN</name>
<dbReference type="InterPro" id="IPR020904">
    <property type="entry name" value="Sc_DH/Rdtase_CS"/>
</dbReference>
<keyword evidence="5" id="KW-1185">Reference proteome</keyword>
<dbReference type="InterPro" id="IPR036291">
    <property type="entry name" value="NAD(P)-bd_dom_sf"/>
</dbReference>
<organism evidence="4 5">
    <name type="scientific">Aurantiacibacter flavus</name>
    <dbReference type="NCBI Taxonomy" id="3145232"/>
    <lineage>
        <taxon>Bacteria</taxon>
        <taxon>Pseudomonadati</taxon>
        <taxon>Pseudomonadota</taxon>
        <taxon>Alphaproteobacteria</taxon>
        <taxon>Sphingomonadales</taxon>
        <taxon>Erythrobacteraceae</taxon>
        <taxon>Aurantiacibacter</taxon>
    </lineage>
</organism>
<gene>
    <name evidence="4" type="ORF">ABDJ38_16390</name>
</gene>
<dbReference type="PRINTS" id="PR00080">
    <property type="entry name" value="SDRFAMILY"/>
</dbReference>
<evidence type="ECO:0000313" key="4">
    <source>
        <dbReference type="EMBL" id="MEN7538753.1"/>
    </source>
</evidence>
<dbReference type="PANTHER" id="PTHR44169">
    <property type="entry name" value="NADPH-DEPENDENT 1-ACYLDIHYDROXYACETONE PHOSPHATE REDUCTASE"/>
    <property type="match status" value="1"/>
</dbReference>
<dbReference type="EMBL" id="JBDLBR010000008">
    <property type="protein sequence ID" value="MEN7538753.1"/>
    <property type="molecule type" value="Genomic_DNA"/>
</dbReference>
<sequence>MKGIPISTILITGCSSGFGLASATLFANRGWNVVATMREPRENILPPSDRTRVITLDVTDPQSIAQAVDAAGPIDALVNNAGIGLLGAVEGTPIPVARELFETNTLGTIAMTQAVLPQMRERGGGTIVNVTSSVTYAPLPLLSIYTASKAAVNAWSDSVAIELEPFGIRVRTVLPGRAPGTSFAANASDRMDGAIPEPYAPRAERVFAGWQSDTGPVTSADDVAEAVWLAVTDNRALTHIPAGADAIALAQAR</sequence>
<proteinExistence type="inferred from homology"/>
<comment type="caution">
    <text evidence="4">The sequence shown here is derived from an EMBL/GenBank/DDBJ whole genome shotgun (WGS) entry which is preliminary data.</text>
</comment>
<dbReference type="Gene3D" id="3.40.50.720">
    <property type="entry name" value="NAD(P)-binding Rossmann-like Domain"/>
    <property type="match status" value="1"/>
</dbReference>
<protein>
    <submittedName>
        <fullName evidence="4">SDR family oxidoreductase</fullName>
        <ecNumber evidence="4">1.1.-.-</ecNumber>
    </submittedName>
</protein>
<dbReference type="EC" id="1.1.-.-" evidence="4"/>
<dbReference type="GO" id="GO:0016491">
    <property type="term" value="F:oxidoreductase activity"/>
    <property type="evidence" value="ECO:0007669"/>
    <property type="project" value="UniProtKB-KW"/>
</dbReference>
<dbReference type="PRINTS" id="PR00081">
    <property type="entry name" value="GDHRDH"/>
</dbReference>
<evidence type="ECO:0000313" key="5">
    <source>
        <dbReference type="Proteomes" id="UP001484535"/>
    </source>
</evidence>
<dbReference type="Proteomes" id="UP001484535">
    <property type="component" value="Unassembled WGS sequence"/>
</dbReference>
<dbReference type="RefSeq" id="WP_346786212.1">
    <property type="nucleotide sequence ID" value="NZ_JBDLBR010000008.1"/>
</dbReference>
<keyword evidence="2 4" id="KW-0560">Oxidoreductase</keyword>
<evidence type="ECO:0000256" key="1">
    <source>
        <dbReference type="ARBA" id="ARBA00006484"/>
    </source>
</evidence>